<evidence type="ECO:0000256" key="4">
    <source>
        <dbReference type="ARBA" id="ARBA00022723"/>
    </source>
</evidence>
<dbReference type="SMART" id="SM00066">
    <property type="entry name" value="GAL4"/>
    <property type="match status" value="1"/>
</dbReference>
<keyword evidence="9" id="KW-0539">Nucleus</keyword>
<dbReference type="AlphaFoldDB" id="A0A9P3H2P9"/>
<feature type="compositionally biased region" description="Basic and acidic residues" evidence="10">
    <location>
        <begin position="389"/>
        <end position="406"/>
    </location>
</feature>
<dbReference type="PROSITE" id="PS50048">
    <property type="entry name" value="ZN2_CY6_FUNGAL_2"/>
    <property type="match status" value="1"/>
</dbReference>
<keyword evidence="7" id="KW-0238">DNA-binding</keyword>
<evidence type="ECO:0000256" key="1">
    <source>
        <dbReference type="ARBA" id="ARBA00004123"/>
    </source>
</evidence>
<evidence type="ECO:0000256" key="7">
    <source>
        <dbReference type="ARBA" id="ARBA00023125"/>
    </source>
</evidence>
<keyword evidence="13" id="KW-1185">Reference proteome</keyword>
<reference evidence="12" key="2">
    <citation type="journal article" date="2022" name="Microbiol. Resour. Announc.">
        <title>Whole-Genome Sequence of Entomortierella parvispora E1425, a Mucoromycotan Fungus Associated with Burkholderiaceae-Related Endosymbiotic Bacteria.</title>
        <authorList>
            <person name="Herlambang A."/>
            <person name="Guo Y."/>
            <person name="Takashima Y."/>
            <person name="Narisawa K."/>
            <person name="Ohta H."/>
            <person name="Nishizawa T."/>
        </authorList>
    </citation>
    <scope>NUCLEOTIDE SEQUENCE</scope>
    <source>
        <strain evidence="12">E1425</strain>
    </source>
</reference>
<evidence type="ECO:0000256" key="3">
    <source>
        <dbReference type="ARBA" id="ARBA00022432"/>
    </source>
</evidence>
<feature type="compositionally biased region" description="Low complexity" evidence="10">
    <location>
        <begin position="537"/>
        <end position="571"/>
    </location>
</feature>
<dbReference type="OrthoDB" id="2538135at2759"/>
<dbReference type="GO" id="GO:0005634">
    <property type="term" value="C:nucleus"/>
    <property type="evidence" value="ECO:0007669"/>
    <property type="project" value="UniProtKB-SubCell"/>
</dbReference>
<evidence type="ECO:0000256" key="5">
    <source>
        <dbReference type="ARBA" id="ARBA00022833"/>
    </source>
</evidence>
<dbReference type="InterPro" id="IPR036864">
    <property type="entry name" value="Zn2-C6_fun-type_DNA-bd_sf"/>
</dbReference>
<dbReference type="GO" id="GO:0006094">
    <property type="term" value="P:gluconeogenesis"/>
    <property type="evidence" value="ECO:0007669"/>
    <property type="project" value="UniProtKB-KW"/>
</dbReference>
<dbReference type="InterPro" id="IPR050335">
    <property type="entry name" value="ERT1_acuK_gluconeogen_tf"/>
</dbReference>
<feature type="domain" description="Zn(2)-C6 fungal-type" evidence="11">
    <location>
        <begin position="337"/>
        <end position="366"/>
    </location>
</feature>
<dbReference type="GO" id="GO:0009267">
    <property type="term" value="P:cellular response to starvation"/>
    <property type="evidence" value="ECO:0007669"/>
    <property type="project" value="TreeGrafter"/>
</dbReference>
<feature type="region of interest" description="Disordered" evidence="10">
    <location>
        <begin position="519"/>
        <end position="589"/>
    </location>
</feature>
<evidence type="ECO:0000256" key="2">
    <source>
        <dbReference type="ARBA" id="ARBA00010855"/>
    </source>
</evidence>
<keyword evidence="8" id="KW-0804">Transcription</keyword>
<accession>A0A9P3H2P9</accession>
<dbReference type="GO" id="GO:0008270">
    <property type="term" value="F:zinc ion binding"/>
    <property type="evidence" value="ECO:0007669"/>
    <property type="project" value="InterPro"/>
</dbReference>
<dbReference type="Pfam" id="PF24990">
    <property type="entry name" value="PAS_13"/>
    <property type="match status" value="2"/>
</dbReference>
<evidence type="ECO:0000256" key="9">
    <source>
        <dbReference type="ARBA" id="ARBA00023242"/>
    </source>
</evidence>
<keyword evidence="4" id="KW-0479">Metal-binding</keyword>
<keyword evidence="6" id="KW-0805">Transcription regulation</keyword>
<dbReference type="Gene3D" id="4.10.240.10">
    <property type="entry name" value="Zn(2)-C6 fungal-type DNA-binding domain"/>
    <property type="match status" value="1"/>
</dbReference>
<evidence type="ECO:0000256" key="8">
    <source>
        <dbReference type="ARBA" id="ARBA00023163"/>
    </source>
</evidence>
<evidence type="ECO:0000313" key="12">
    <source>
        <dbReference type="EMBL" id="GJJ68929.1"/>
    </source>
</evidence>
<comment type="subcellular location">
    <subcellularLocation>
        <location evidence="1">Nucleus</location>
    </subcellularLocation>
</comment>
<gene>
    <name evidence="12" type="ORF">EMPS_01275</name>
</gene>
<comment type="caution">
    <text evidence="12">The sequence shown here is derived from an EMBL/GenBank/DDBJ whole genome shotgun (WGS) entry which is preliminary data.</text>
</comment>
<protein>
    <recommendedName>
        <fullName evidence="11">Zn(2)-C6 fungal-type domain-containing protein</fullName>
    </recommendedName>
</protein>
<proteinExistence type="inferred from homology"/>
<evidence type="ECO:0000256" key="6">
    <source>
        <dbReference type="ARBA" id="ARBA00023015"/>
    </source>
</evidence>
<evidence type="ECO:0000259" key="11">
    <source>
        <dbReference type="PROSITE" id="PS50048"/>
    </source>
</evidence>
<dbReference type="EMBL" id="BQFW01000002">
    <property type="protein sequence ID" value="GJJ68929.1"/>
    <property type="molecule type" value="Genomic_DNA"/>
</dbReference>
<dbReference type="PANTHER" id="PTHR47659">
    <property type="entry name" value="ZN(II)2CYS6 TRANSCRIPTION FACTOR (EUROFUNG)-RELATED"/>
    <property type="match status" value="1"/>
</dbReference>
<organism evidence="12 13">
    <name type="scientific">Entomortierella parvispora</name>
    <dbReference type="NCBI Taxonomy" id="205924"/>
    <lineage>
        <taxon>Eukaryota</taxon>
        <taxon>Fungi</taxon>
        <taxon>Fungi incertae sedis</taxon>
        <taxon>Mucoromycota</taxon>
        <taxon>Mortierellomycotina</taxon>
        <taxon>Mortierellomycetes</taxon>
        <taxon>Mortierellales</taxon>
        <taxon>Mortierellaceae</taxon>
        <taxon>Entomortierella</taxon>
    </lineage>
</organism>
<comment type="similarity">
    <text evidence="2">Belongs to the ERT1/acuK family.</text>
</comment>
<keyword evidence="5" id="KW-0862">Zinc</keyword>
<dbReference type="PANTHER" id="PTHR47659:SF1">
    <property type="entry name" value="TRANSCRIPTION ACTIVATOR OF GLUCONEOGENESIS ERT1"/>
    <property type="match status" value="1"/>
</dbReference>
<feature type="compositionally biased region" description="Polar residues" evidence="10">
    <location>
        <begin position="578"/>
        <end position="589"/>
    </location>
</feature>
<feature type="region of interest" description="Disordered" evidence="10">
    <location>
        <begin position="387"/>
        <end position="411"/>
    </location>
</feature>
<reference evidence="12" key="1">
    <citation type="submission" date="2021-11" db="EMBL/GenBank/DDBJ databases">
        <authorList>
            <person name="Herlambang A."/>
            <person name="Guo Y."/>
            <person name="Takashima Y."/>
            <person name="Nishizawa T."/>
        </authorList>
    </citation>
    <scope>NUCLEOTIDE SEQUENCE</scope>
    <source>
        <strain evidence="12">E1425</strain>
    </source>
</reference>
<feature type="compositionally biased region" description="Polar residues" evidence="10">
    <location>
        <begin position="39"/>
        <end position="57"/>
    </location>
</feature>
<dbReference type="GO" id="GO:0000977">
    <property type="term" value="F:RNA polymerase II transcription regulatory region sequence-specific DNA binding"/>
    <property type="evidence" value="ECO:0007669"/>
    <property type="project" value="TreeGrafter"/>
</dbReference>
<dbReference type="InterPro" id="IPR001138">
    <property type="entry name" value="Zn2Cys6_DnaBD"/>
</dbReference>
<feature type="region of interest" description="Disordered" evidence="10">
    <location>
        <begin position="27"/>
        <end position="61"/>
    </location>
</feature>
<dbReference type="GO" id="GO:0000981">
    <property type="term" value="F:DNA-binding transcription factor activity, RNA polymerase II-specific"/>
    <property type="evidence" value="ECO:0007669"/>
    <property type="project" value="InterPro"/>
</dbReference>
<sequence>MAATATISTSKTHPVVGRSTMNLVGAAGPLCSPPPSPELASSVSPASLPGHTTNSATSKPLLNASSSASKAVSTAVTPNSAATATTAAALATPSPSPSPVVAVAPTALFTARPSASVQVSSVKASLPASPVVSKTISVAATTSTKVTPAANTGAGHPKATAPTAAAATAMTTTAAATAKPIVSKQAPIPAAPATSRSGEATTFFDDMINAPQPPANILTLSPTTLLPDLYHDFFDNHPELYDSDQSSDPEMDLDMEDCSPAVIRARAMEDIRQTNAATIAAPLIADRPKLETIDTINLVLHRQALPAQGQNNYGGQVSSDDCSNNQTQSRKKKASRACSHCQKAHLTCDDSRPCQRCVKRDLAGSCADGIRKKAKYLQGTVEAQQRAAEQARLDQEAQEQNKRANSEESPLSDAQALYNFPNVSSSTSPSSLSAIITTSLPLKSTITLPLSPISLSSSTTSSPRLTPDHGFESEAVNLEYSILSTMLSSPTSELSSMTSELSMVENWQRQGAIEAMANSLQHSHHHHPHHLSGQLKSSLSHNNNNNTNNQASSDNSFNTNNANSGSSSGGRVSKRKFPSNTPENVYANTKQPFNYTDGFHYLLRYVRERMDKEEMMRVCRAMAMFRPSFIALIMNLTPEDLIFMETCFQRTVLEFEKLISFSGTPTVVWRRTGEIALVGKEFSLLTQWSREQLLNKKTYIYELMDNQSAVEYWEKFSTHAFENTEQTVMTTCILLSPTNRVVPCTFCFTIKRDIFDIPLAIVGNFLPILS</sequence>
<name>A0A9P3H2P9_9FUNG</name>
<dbReference type="Proteomes" id="UP000827284">
    <property type="component" value="Unassembled WGS sequence"/>
</dbReference>
<keyword evidence="3" id="KW-0312">Gluconeogenesis</keyword>
<evidence type="ECO:0000256" key="10">
    <source>
        <dbReference type="SAM" id="MobiDB-lite"/>
    </source>
</evidence>
<dbReference type="CDD" id="cd00067">
    <property type="entry name" value="GAL4"/>
    <property type="match status" value="1"/>
</dbReference>
<dbReference type="InterPro" id="IPR056751">
    <property type="entry name" value="PAS_13"/>
</dbReference>
<evidence type="ECO:0000313" key="13">
    <source>
        <dbReference type="Proteomes" id="UP000827284"/>
    </source>
</evidence>
<dbReference type="SUPFAM" id="SSF57701">
    <property type="entry name" value="Zn2/Cys6 DNA-binding domain"/>
    <property type="match status" value="1"/>
</dbReference>